<dbReference type="Proteomes" id="UP000224953">
    <property type="component" value="Genome"/>
</dbReference>
<dbReference type="Proteomes" id="UP000226173">
    <property type="component" value="Segment"/>
</dbReference>
<evidence type="ECO:0000313" key="9">
    <source>
        <dbReference type="EMBL" id="AOO14936.1"/>
    </source>
</evidence>
<dbReference type="EMBL" id="KX349300">
    <property type="protein sequence ID" value="AOO13636.1"/>
    <property type="molecule type" value="Genomic_DNA"/>
</dbReference>
<dbReference type="EMBL" id="KX349298">
    <property type="protein sequence ID" value="AOO13204.1"/>
    <property type="molecule type" value="Genomic_DNA"/>
</dbReference>
<evidence type="ECO:0000313" key="4">
    <source>
        <dbReference type="EMBL" id="AOO13636.1"/>
    </source>
</evidence>
<evidence type="ECO:0000313" key="7">
    <source>
        <dbReference type="EMBL" id="AOO14504.1"/>
    </source>
</evidence>
<protein>
    <submittedName>
        <fullName evidence="4">Baseplate wedge tail fiber connector</fullName>
    </submittedName>
</protein>
<dbReference type="Proteomes" id="UP000223981">
    <property type="component" value="Segment"/>
</dbReference>
<dbReference type="EMBL" id="KX349305">
    <property type="protein sequence ID" value="AOO14720.1"/>
    <property type="molecule type" value="Genomic_DNA"/>
</dbReference>
<dbReference type="EMBL" id="KX349306">
    <property type="protein sequence ID" value="AOO14936.1"/>
    <property type="molecule type" value="Genomic_DNA"/>
</dbReference>
<evidence type="ECO:0000313" key="5">
    <source>
        <dbReference type="EMBL" id="AOO13852.1"/>
    </source>
</evidence>
<feature type="compositionally biased region" description="Polar residues" evidence="1">
    <location>
        <begin position="1"/>
        <end position="20"/>
    </location>
</feature>
<sequence length="413" mass="43170">MPYGTGKQNVNIGTNPNDGTGDSLRAGADKVNDNFLEVYGAMGNGTNLLINTSGAQTGQVLRWNGTDFIPQDFSNLTSTLNTNNYNIVSTGGNNINLVPDGTGDVQITYGGQTSTFDGSTGQLQLSSTIAYKNEYATVGAAPTLASNKGYFFTVNGDQNPKVHLGAGGGIGDITADIVTNYSSIDKLVDVDITTTAPTANQVLKWDAVNNKFVPGDDAAGAATQNIFQTIGGDSGSTTADSSADTLTIAGGTNCTTAVSGDTLTVNVDGSFEFSELTDTNFTAIARGDSITYDPQGGGATAAWINQPSPTLWYIISVGLNNNSYLIEGPGQAQTDDPTLHLYRGFTYIFVNNAGTNHPFRFQSTTGLSGSQWTLGVSGSQTGTQIFTVPHSAPNTLYYQCTIHTNMAGVLQIK</sequence>
<reference evidence="10 11" key="1">
    <citation type="journal article" date="2016" name="Environ. Microbiol.">
        <title>Genomic diversification of marine cyanophages into stable ecotypes.</title>
        <authorList>
            <person name="Marston M.F."/>
            <person name="Martiny J.B."/>
        </authorList>
    </citation>
    <scope>NUCLEOTIDE SEQUENCE</scope>
    <source>
        <strain evidence="2">LIS_02_1110</strain>
        <strain evidence="3">LIS_22_0610</strain>
        <strain evidence="4">Np_11_1211</strain>
        <strain evidence="5">Np_45_0711</strain>
        <strain evidence="6">RW_03_0110</strain>
        <strain evidence="7">Sn_18_0910</strain>
        <strain evidence="8">Sn_23_0910</strain>
        <strain evidence="9">W1_23_0910</strain>
    </source>
</reference>
<evidence type="ECO:0000313" key="8">
    <source>
        <dbReference type="EMBL" id="AOO14720.1"/>
    </source>
</evidence>
<dbReference type="SUPFAM" id="SSF50017">
    <property type="entry name" value="gp9"/>
    <property type="match status" value="1"/>
</dbReference>
<dbReference type="Gene3D" id="2.60.40.420">
    <property type="entry name" value="Cupredoxins - blue copper proteins"/>
    <property type="match status" value="1"/>
</dbReference>
<evidence type="ECO:0000313" key="6">
    <source>
        <dbReference type="EMBL" id="AOO14068.1"/>
    </source>
</evidence>
<dbReference type="Proteomes" id="UP000223288">
    <property type="component" value="Segment"/>
</dbReference>
<dbReference type="EMBL" id="KX349299">
    <property type="protein sequence ID" value="AOO13420.1"/>
    <property type="molecule type" value="Genomic_DNA"/>
</dbReference>
<gene>
    <name evidence="2" type="ORF">LIS021110_090</name>
    <name evidence="3" type="ORF">LIS110610_090</name>
    <name evidence="4" type="ORF">Np111211_090</name>
    <name evidence="5" type="ORF">Np450711_090</name>
    <name evidence="6" type="ORF">RW030110_090</name>
    <name evidence="7" type="ORF">Sn180910_090</name>
    <name evidence="8" type="ORF">Sn230910_090</name>
    <name evidence="9" type="ORF">W1230910_090</name>
</gene>
<evidence type="ECO:0000256" key="1">
    <source>
        <dbReference type="SAM" id="MobiDB-lite"/>
    </source>
</evidence>
<dbReference type="InterPro" id="IPR036240">
    <property type="entry name" value="Gp9-like_sf"/>
</dbReference>
<dbReference type="Proteomes" id="UP000225271">
    <property type="component" value="Segment"/>
</dbReference>
<organism evidence="4">
    <name type="scientific">Cyanophage S-RIM14</name>
    <dbReference type="NCBI Taxonomy" id="1278423"/>
    <lineage>
        <taxon>Viruses</taxon>
        <taxon>Duplodnaviria</taxon>
        <taxon>Heunggongvirae</taxon>
        <taxon>Uroviricota</taxon>
        <taxon>Caudoviricetes</taxon>
        <taxon>Pantevenvirales</taxon>
        <taxon>Kyanoviridae</taxon>
        <taxon>Ahtivirus</taxon>
        <taxon>Ahtivirus sagseatwo</taxon>
    </lineage>
</organism>
<dbReference type="EMBL" id="KX349301">
    <property type="protein sequence ID" value="AOO13852.1"/>
    <property type="molecule type" value="Genomic_DNA"/>
</dbReference>
<dbReference type="EMBL" id="KX349302">
    <property type="protein sequence ID" value="AOO14068.1"/>
    <property type="molecule type" value="Genomic_DNA"/>
</dbReference>
<name>A0A1D7SIV1_9CAUD</name>
<dbReference type="EMBL" id="KX349304">
    <property type="protein sequence ID" value="AOO14504.1"/>
    <property type="molecule type" value="Genomic_DNA"/>
</dbReference>
<evidence type="ECO:0000313" key="11">
    <source>
        <dbReference type="Proteomes" id="UP000223576"/>
    </source>
</evidence>
<proteinExistence type="predicted"/>
<feature type="region of interest" description="Disordered" evidence="1">
    <location>
        <begin position="1"/>
        <end position="26"/>
    </location>
</feature>
<dbReference type="Proteomes" id="UP000224257">
    <property type="component" value="Segment"/>
</dbReference>
<dbReference type="InterPro" id="IPR008972">
    <property type="entry name" value="Cupredoxin"/>
</dbReference>
<dbReference type="Proteomes" id="UP000223576">
    <property type="component" value="Segment"/>
</dbReference>
<dbReference type="Proteomes" id="UP000225808">
    <property type="component" value="Segment"/>
</dbReference>
<dbReference type="SUPFAM" id="SSF49503">
    <property type="entry name" value="Cupredoxins"/>
    <property type="match status" value="1"/>
</dbReference>
<evidence type="ECO:0000313" key="10">
    <source>
        <dbReference type="Proteomes" id="UP000223288"/>
    </source>
</evidence>
<evidence type="ECO:0000313" key="3">
    <source>
        <dbReference type="EMBL" id="AOO13420.1"/>
    </source>
</evidence>
<accession>A0A1D7SIV1</accession>
<evidence type="ECO:0000313" key="2">
    <source>
        <dbReference type="EMBL" id="AOO13204.1"/>
    </source>
</evidence>